<dbReference type="InterPro" id="IPR037185">
    <property type="entry name" value="EmrE-like"/>
</dbReference>
<reference evidence="1 2" key="1">
    <citation type="submission" date="2024-02" db="EMBL/GenBank/DDBJ databases">
        <authorList>
            <person name="Chen Y."/>
            <person name="Shah S."/>
            <person name="Dougan E. K."/>
            <person name="Thang M."/>
            <person name="Chan C."/>
        </authorList>
    </citation>
    <scope>NUCLEOTIDE SEQUENCE [LARGE SCALE GENOMIC DNA]</scope>
</reference>
<dbReference type="InterPro" id="IPR000620">
    <property type="entry name" value="EamA_dom"/>
</dbReference>
<dbReference type="EMBL" id="CAXAMN010004914">
    <property type="protein sequence ID" value="CAK9011584.1"/>
    <property type="molecule type" value="Genomic_DNA"/>
</dbReference>
<organism evidence="1 2">
    <name type="scientific">Durusdinium trenchii</name>
    <dbReference type="NCBI Taxonomy" id="1381693"/>
    <lineage>
        <taxon>Eukaryota</taxon>
        <taxon>Sar</taxon>
        <taxon>Alveolata</taxon>
        <taxon>Dinophyceae</taxon>
        <taxon>Suessiales</taxon>
        <taxon>Symbiodiniaceae</taxon>
        <taxon>Durusdinium</taxon>
    </lineage>
</organism>
<comment type="caution">
    <text evidence="1">The sequence shown here is derived from an EMBL/GenBank/DDBJ whole genome shotgun (WGS) entry which is preliminary data.</text>
</comment>
<name>A0ABP0JB68_9DINO</name>
<sequence length="354" mass="37615">MQIPTEARGITAALAAALFTNLVMVSGKLMQGWNWPYFFLAGFASLFIALGLGILMWCQKSYHLETREVKWVLSRGLFGALNNVLNICAILAGAHIGSVAALGSVNTVVAALLGRLVLGEPLGKWHVLAILLFLVGAVLISDPREALASMGSSLLGNLLALLAGITLGFVFISARKAGQASSTLLTFSAMAQRVVACWATALLLGKADGNIESLAESPPKSMLFFLLLLLVLLLANWLSSLASKLCPAALTATLLTGGQMITGYLLDIFAFGKLPKVITLIGASLMFLAVLTMTLARLPPNTVETDSPSSLANFMAAEYAERKNVMVEDQDQEMPSGPRKRTISLDVPVGKIRL</sequence>
<gene>
    <name evidence="1" type="ORF">CCMP2556_LOCUS10521</name>
</gene>
<protein>
    <submittedName>
        <fullName evidence="1">Uncharacterized protein</fullName>
    </submittedName>
</protein>
<dbReference type="PANTHER" id="PTHR22911">
    <property type="entry name" value="ACYL-MALONYL CONDENSING ENZYME-RELATED"/>
    <property type="match status" value="1"/>
</dbReference>
<evidence type="ECO:0000313" key="2">
    <source>
        <dbReference type="Proteomes" id="UP001642484"/>
    </source>
</evidence>
<dbReference type="Proteomes" id="UP001642484">
    <property type="component" value="Unassembled WGS sequence"/>
</dbReference>
<evidence type="ECO:0000313" key="1">
    <source>
        <dbReference type="EMBL" id="CAK9011584.1"/>
    </source>
</evidence>
<proteinExistence type="predicted"/>
<dbReference type="Pfam" id="PF00892">
    <property type="entry name" value="EamA"/>
    <property type="match status" value="1"/>
</dbReference>
<keyword evidence="2" id="KW-1185">Reference proteome</keyword>
<accession>A0ABP0JB68</accession>
<dbReference type="SUPFAM" id="SSF103481">
    <property type="entry name" value="Multidrug resistance efflux transporter EmrE"/>
    <property type="match status" value="1"/>
</dbReference>